<feature type="binding site" evidence="10">
    <location>
        <begin position="19"/>
        <end position="20"/>
    </location>
    <ligand>
        <name>NAD(+)</name>
        <dbReference type="ChEBI" id="CHEBI:57540"/>
    </ligand>
</feature>
<keyword evidence="4" id="KW-0276">Fatty acid metabolism</keyword>
<keyword evidence="12" id="KW-1185">Reference proteome</keyword>
<dbReference type="NCBIfam" id="NF005908">
    <property type="entry name" value="PRK07889.1"/>
    <property type="match status" value="1"/>
</dbReference>
<dbReference type="GeneID" id="78371604"/>
<evidence type="ECO:0000256" key="10">
    <source>
        <dbReference type="PIRSR" id="PIRSR000094-3"/>
    </source>
</evidence>
<evidence type="ECO:0000256" key="6">
    <source>
        <dbReference type="ARBA" id="ARBA00023098"/>
    </source>
</evidence>
<organism evidence="11 12">
    <name type="scientific">Ferrimicrobium acidiphilum DSM 19497</name>
    <dbReference type="NCBI Taxonomy" id="1121877"/>
    <lineage>
        <taxon>Bacteria</taxon>
        <taxon>Bacillati</taxon>
        <taxon>Actinomycetota</taxon>
        <taxon>Acidimicrobiia</taxon>
        <taxon>Acidimicrobiales</taxon>
        <taxon>Acidimicrobiaceae</taxon>
        <taxon>Ferrimicrobium</taxon>
    </lineage>
</organism>
<evidence type="ECO:0000256" key="4">
    <source>
        <dbReference type="ARBA" id="ARBA00022832"/>
    </source>
</evidence>
<dbReference type="Proteomes" id="UP000032336">
    <property type="component" value="Unassembled WGS sequence"/>
</dbReference>
<dbReference type="SUPFAM" id="SSF51735">
    <property type="entry name" value="NAD(P)-binding Rossmann-fold domains"/>
    <property type="match status" value="1"/>
</dbReference>
<evidence type="ECO:0000256" key="8">
    <source>
        <dbReference type="PIRNR" id="PIRNR000094"/>
    </source>
</evidence>
<dbReference type="InterPro" id="IPR036291">
    <property type="entry name" value="NAD(P)-bd_dom_sf"/>
</dbReference>
<keyword evidence="6" id="KW-0443">Lipid metabolism</keyword>
<accession>A0A0D8FYU6</accession>
<comment type="catalytic activity">
    <reaction evidence="8">
        <text>a 2,3-saturated acyl-[ACP] + NAD(+) = a (2E)-enoyl-[ACP] + NADH + H(+)</text>
        <dbReference type="Rhea" id="RHEA:10240"/>
        <dbReference type="Rhea" id="RHEA-COMP:9925"/>
        <dbReference type="Rhea" id="RHEA-COMP:9926"/>
        <dbReference type="ChEBI" id="CHEBI:15378"/>
        <dbReference type="ChEBI" id="CHEBI:57540"/>
        <dbReference type="ChEBI" id="CHEBI:57945"/>
        <dbReference type="ChEBI" id="CHEBI:78784"/>
        <dbReference type="ChEBI" id="CHEBI:78785"/>
        <dbReference type="EC" id="1.3.1.9"/>
    </reaction>
</comment>
<evidence type="ECO:0000313" key="12">
    <source>
        <dbReference type="Proteomes" id="UP000032336"/>
    </source>
</evidence>
<evidence type="ECO:0000313" key="11">
    <source>
        <dbReference type="EMBL" id="KJE77887.1"/>
    </source>
</evidence>
<keyword evidence="7 8" id="KW-0275">Fatty acid biosynthesis</keyword>
<dbReference type="OrthoDB" id="9803628at2"/>
<name>A0A0D8FYU6_9ACTN</name>
<evidence type="ECO:0000256" key="9">
    <source>
        <dbReference type="PIRSR" id="PIRSR000094-2"/>
    </source>
</evidence>
<keyword evidence="5 8" id="KW-0560">Oxidoreductase</keyword>
<evidence type="ECO:0000256" key="7">
    <source>
        <dbReference type="ARBA" id="ARBA00023160"/>
    </source>
</evidence>
<comment type="pathway">
    <text evidence="1">Lipid metabolism.</text>
</comment>
<evidence type="ECO:0000256" key="5">
    <source>
        <dbReference type="ARBA" id="ARBA00023002"/>
    </source>
</evidence>
<dbReference type="Pfam" id="PF13561">
    <property type="entry name" value="adh_short_C2"/>
    <property type="match status" value="1"/>
</dbReference>
<evidence type="ECO:0000256" key="3">
    <source>
        <dbReference type="ARBA" id="ARBA00022516"/>
    </source>
</evidence>
<keyword evidence="8 10" id="KW-0520">NAD</keyword>
<gene>
    <name evidence="11" type="primary">inhA</name>
    <name evidence="11" type="ORF">FEAC_02590</name>
</gene>
<reference evidence="11 12" key="1">
    <citation type="submission" date="2015-01" db="EMBL/GenBank/DDBJ databases">
        <title>Draft genome of the acidophilic iron oxidizer Ferrimicrobium acidiphilum strain T23.</title>
        <authorList>
            <person name="Poehlein A."/>
            <person name="Eisen S."/>
            <person name="Schloemann M."/>
            <person name="Johnson B.D."/>
            <person name="Daniel R."/>
            <person name="Muehling M."/>
        </authorList>
    </citation>
    <scope>NUCLEOTIDE SEQUENCE [LARGE SCALE GENOMIC DNA]</scope>
    <source>
        <strain evidence="11 12">T23</strain>
    </source>
</reference>
<comment type="similarity">
    <text evidence="2 8">Belongs to the short-chain dehydrogenases/reductases (SDR) family. FabI subfamily.</text>
</comment>
<proteinExistence type="inferred from homology"/>
<dbReference type="Gene3D" id="3.40.50.720">
    <property type="entry name" value="NAD(P)-binding Rossmann-like Domain"/>
    <property type="match status" value="1"/>
</dbReference>
<evidence type="ECO:0000256" key="1">
    <source>
        <dbReference type="ARBA" id="ARBA00005189"/>
    </source>
</evidence>
<dbReference type="UniPathway" id="UPA00915"/>
<evidence type="ECO:0000256" key="2">
    <source>
        <dbReference type="ARBA" id="ARBA00009233"/>
    </source>
</evidence>
<dbReference type="RefSeq" id="WP_035388311.1">
    <property type="nucleotide sequence ID" value="NZ_JQKF01000002.1"/>
</dbReference>
<feature type="binding site" evidence="10">
    <location>
        <begin position="192"/>
        <end position="196"/>
    </location>
    <ligand>
        <name>NAD(+)</name>
        <dbReference type="ChEBI" id="CHEBI:57540"/>
    </ligand>
</feature>
<dbReference type="PATRIC" id="fig|1121877.4.peg.281"/>
<keyword evidence="3 8" id="KW-0444">Lipid biosynthesis</keyword>
<dbReference type="PRINTS" id="PR00081">
    <property type="entry name" value="GDHRDH"/>
</dbReference>
<feature type="binding site" evidence="9">
    <location>
        <position position="95"/>
    </location>
    <ligand>
        <name>substrate</name>
    </ligand>
</feature>
<dbReference type="GO" id="GO:0004318">
    <property type="term" value="F:enoyl-[acyl-carrier-protein] reductase (NADH) activity"/>
    <property type="evidence" value="ECO:0007669"/>
    <property type="project" value="UniProtKB-EC"/>
</dbReference>
<dbReference type="STRING" id="1121877.FEAC_02590"/>
<dbReference type="InterPro" id="IPR014358">
    <property type="entry name" value="Enoyl-ACP_Rdtase_NADH"/>
</dbReference>
<dbReference type="PANTHER" id="PTHR43159:SF2">
    <property type="entry name" value="ENOYL-[ACYL-CARRIER-PROTEIN] REDUCTASE [NADH], CHLOROPLASTIC"/>
    <property type="match status" value="1"/>
</dbReference>
<feature type="binding site" evidence="10">
    <location>
        <position position="163"/>
    </location>
    <ligand>
        <name>NAD(+)</name>
        <dbReference type="ChEBI" id="CHEBI:57540"/>
    </ligand>
</feature>
<dbReference type="InterPro" id="IPR002347">
    <property type="entry name" value="SDR_fam"/>
</dbReference>
<feature type="binding site" evidence="10">
    <location>
        <position position="92"/>
    </location>
    <ligand>
        <name>NAD(+)</name>
        <dbReference type="ChEBI" id="CHEBI:57540"/>
    </ligand>
</feature>
<dbReference type="EMBL" id="JXUW01000002">
    <property type="protein sequence ID" value="KJE77887.1"/>
    <property type="molecule type" value="Genomic_DNA"/>
</dbReference>
<dbReference type="PANTHER" id="PTHR43159">
    <property type="entry name" value="ENOYL-[ACYL-CARRIER-PROTEIN] REDUCTASE"/>
    <property type="match status" value="1"/>
</dbReference>
<dbReference type="eggNOG" id="COG0623">
    <property type="taxonomic scope" value="Bacteria"/>
</dbReference>
<dbReference type="GO" id="GO:0006633">
    <property type="term" value="P:fatty acid biosynthetic process"/>
    <property type="evidence" value="ECO:0007669"/>
    <property type="project" value="UniProtKB-KW"/>
</dbReference>
<protein>
    <recommendedName>
        <fullName evidence="8">Enoyl-[acyl-carrier-protein] reductase [NADH]</fullName>
        <ecNumber evidence="8">1.3.1.9</ecNumber>
    </recommendedName>
</protein>
<sequence>MGILDDKQLLITGVLNTSSIAYHIARVARDEGADTILTGFGRGLSITRRVATKLGSDVRVIELDAADPASVDQAASEVQTTWDHLDGIVHAIGYAPPSCLDKPMLEAPWEDVATAIQVSAYSLAELARAFRPLLAAAQGASVVGLDFDATVAWPGYNWMGVAKAGLESLSRYLARELGDSQIRVNLVSAGPIRTIAAKSIEAFKMFQDNWGDRSPLGWDPEDAVPVARSVVALLSDFFPMTTGELIHVDGGYHAFGA</sequence>
<dbReference type="PIRSF" id="PIRSF000094">
    <property type="entry name" value="Enoyl-ACP_rdct"/>
    <property type="match status" value="1"/>
</dbReference>
<dbReference type="AlphaFoldDB" id="A0A0D8FYU6"/>
<comment type="caution">
    <text evidence="11">The sequence shown here is derived from an EMBL/GenBank/DDBJ whole genome shotgun (WGS) entry which is preliminary data.</text>
</comment>
<feature type="binding site" evidence="10">
    <location>
        <position position="13"/>
    </location>
    <ligand>
        <name>NAD(+)</name>
        <dbReference type="ChEBI" id="CHEBI:57540"/>
    </ligand>
</feature>
<dbReference type="EC" id="1.3.1.9" evidence="8"/>